<dbReference type="EMBL" id="JACXIZ010000003">
    <property type="protein sequence ID" value="MBD2843713.1"/>
    <property type="molecule type" value="Genomic_DNA"/>
</dbReference>
<dbReference type="Proteomes" id="UP000621560">
    <property type="component" value="Unassembled WGS sequence"/>
</dbReference>
<dbReference type="AlphaFoldDB" id="A0A927BQN2"/>
<feature type="signal peptide" evidence="1">
    <location>
        <begin position="1"/>
        <end position="20"/>
    </location>
</feature>
<name>A0A927BQN2_9BACL</name>
<evidence type="ECO:0008006" key="4">
    <source>
        <dbReference type="Google" id="ProtNLM"/>
    </source>
</evidence>
<evidence type="ECO:0000256" key="1">
    <source>
        <dbReference type="SAM" id="SignalP"/>
    </source>
</evidence>
<proteinExistence type="predicted"/>
<evidence type="ECO:0000313" key="2">
    <source>
        <dbReference type="EMBL" id="MBD2843713.1"/>
    </source>
</evidence>
<gene>
    <name evidence="2" type="ORF">IDH44_00800</name>
</gene>
<dbReference type="RefSeq" id="WP_190913772.1">
    <property type="nucleotide sequence ID" value="NZ_JACXIZ010000003.1"/>
</dbReference>
<accession>A0A927BQN2</accession>
<comment type="caution">
    <text evidence="2">The sequence shown here is derived from an EMBL/GenBank/DDBJ whole genome shotgun (WGS) entry which is preliminary data.</text>
</comment>
<reference evidence="2" key="1">
    <citation type="submission" date="2020-09" db="EMBL/GenBank/DDBJ databases">
        <title>A novel bacterium of genus Paenibacillus, isolated from South China Sea.</title>
        <authorList>
            <person name="Huang H."/>
            <person name="Mo K."/>
            <person name="Hu Y."/>
        </authorList>
    </citation>
    <scope>NUCLEOTIDE SEQUENCE</scope>
    <source>
        <strain evidence="2">IB182496</strain>
    </source>
</reference>
<feature type="chain" id="PRO_5039718286" description="DUF3313 domain-containing protein" evidence="1">
    <location>
        <begin position="21"/>
        <end position="201"/>
    </location>
</feature>
<keyword evidence="1" id="KW-0732">Signal</keyword>
<sequence length="201" mass="22040">MKKILLAVALGCFAATCAMVPPLQAPASLTYAWTETDRDPSWAVAAEHTLLRLHNDVYGAFSAPVRPDVRGELQENQAFDSINGIRLSDDEQRVRDMLGAPLSEEADPVLPDRRELDYGHMRVGFTDDAIAYLLVPVSATGVMIGTEVIDMDMESLLDRLGPPDQLAEDGLLYRGDPASLKLFYAEGTKQLASVQAFWSND</sequence>
<evidence type="ECO:0000313" key="3">
    <source>
        <dbReference type="Proteomes" id="UP000621560"/>
    </source>
</evidence>
<protein>
    <recommendedName>
        <fullName evidence="4">DUF3313 domain-containing protein</fullName>
    </recommendedName>
</protein>
<keyword evidence="3" id="KW-1185">Reference proteome</keyword>
<organism evidence="2 3">
    <name type="scientific">Paenibacillus sabuli</name>
    <dbReference type="NCBI Taxonomy" id="2772509"/>
    <lineage>
        <taxon>Bacteria</taxon>
        <taxon>Bacillati</taxon>
        <taxon>Bacillota</taxon>
        <taxon>Bacilli</taxon>
        <taxon>Bacillales</taxon>
        <taxon>Paenibacillaceae</taxon>
        <taxon>Paenibacillus</taxon>
    </lineage>
</organism>